<feature type="region of interest" description="Disordered" evidence="1">
    <location>
        <begin position="39"/>
        <end position="58"/>
    </location>
</feature>
<accession>A0A9D4EDG0</accession>
<evidence type="ECO:0000313" key="3">
    <source>
        <dbReference type="Proteomes" id="UP000828390"/>
    </source>
</evidence>
<protein>
    <submittedName>
        <fullName evidence="2">Uncharacterized protein</fullName>
    </submittedName>
</protein>
<feature type="region of interest" description="Disordered" evidence="1">
    <location>
        <begin position="117"/>
        <end position="136"/>
    </location>
</feature>
<feature type="region of interest" description="Disordered" evidence="1">
    <location>
        <begin position="71"/>
        <end position="102"/>
    </location>
</feature>
<name>A0A9D4EDG0_DREPO</name>
<evidence type="ECO:0000313" key="2">
    <source>
        <dbReference type="EMBL" id="KAH3777706.1"/>
    </source>
</evidence>
<gene>
    <name evidence="2" type="ORF">DPMN_179154</name>
</gene>
<dbReference type="EMBL" id="JAIWYP010000009">
    <property type="protein sequence ID" value="KAH3777706.1"/>
    <property type="molecule type" value="Genomic_DNA"/>
</dbReference>
<sequence length="161" mass="16949">MTPNQLLAICQAAARLALGENGALALPRAMAAIEDAPGTSWTRRTRRRQSARVSGATRPTPAIRVHVTSLAPLNRGPSGATAAHRAEAATRRDTGSPTARFPAWRPATATRNRVKSAKIRPSSVSSPTASRKHVSATLRAAPHVTTTALCIWAASARTTMS</sequence>
<comment type="caution">
    <text evidence="2">The sequence shown here is derived from an EMBL/GenBank/DDBJ whole genome shotgun (WGS) entry which is preliminary data.</text>
</comment>
<reference evidence="2" key="1">
    <citation type="journal article" date="2019" name="bioRxiv">
        <title>The Genome of the Zebra Mussel, Dreissena polymorpha: A Resource for Invasive Species Research.</title>
        <authorList>
            <person name="McCartney M.A."/>
            <person name="Auch B."/>
            <person name="Kono T."/>
            <person name="Mallez S."/>
            <person name="Zhang Y."/>
            <person name="Obille A."/>
            <person name="Becker A."/>
            <person name="Abrahante J.E."/>
            <person name="Garbe J."/>
            <person name="Badalamenti J.P."/>
            <person name="Herman A."/>
            <person name="Mangelson H."/>
            <person name="Liachko I."/>
            <person name="Sullivan S."/>
            <person name="Sone E.D."/>
            <person name="Koren S."/>
            <person name="Silverstein K.A.T."/>
            <person name="Beckman K.B."/>
            <person name="Gohl D.M."/>
        </authorList>
    </citation>
    <scope>NUCLEOTIDE SEQUENCE</scope>
    <source>
        <strain evidence="2">Duluth1</strain>
        <tissue evidence="2">Whole animal</tissue>
    </source>
</reference>
<keyword evidence="3" id="KW-1185">Reference proteome</keyword>
<evidence type="ECO:0000256" key="1">
    <source>
        <dbReference type="SAM" id="MobiDB-lite"/>
    </source>
</evidence>
<dbReference type="Proteomes" id="UP000828390">
    <property type="component" value="Unassembled WGS sequence"/>
</dbReference>
<organism evidence="2 3">
    <name type="scientific">Dreissena polymorpha</name>
    <name type="common">Zebra mussel</name>
    <name type="synonym">Mytilus polymorpha</name>
    <dbReference type="NCBI Taxonomy" id="45954"/>
    <lineage>
        <taxon>Eukaryota</taxon>
        <taxon>Metazoa</taxon>
        <taxon>Spiralia</taxon>
        <taxon>Lophotrochozoa</taxon>
        <taxon>Mollusca</taxon>
        <taxon>Bivalvia</taxon>
        <taxon>Autobranchia</taxon>
        <taxon>Heteroconchia</taxon>
        <taxon>Euheterodonta</taxon>
        <taxon>Imparidentia</taxon>
        <taxon>Neoheterodontei</taxon>
        <taxon>Myida</taxon>
        <taxon>Dreissenoidea</taxon>
        <taxon>Dreissenidae</taxon>
        <taxon>Dreissena</taxon>
    </lineage>
</organism>
<proteinExistence type="predicted"/>
<feature type="compositionally biased region" description="Basic and acidic residues" evidence="1">
    <location>
        <begin position="84"/>
        <end position="94"/>
    </location>
</feature>
<dbReference type="AlphaFoldDB" id="A0A9D4EDG0"/>
<reference evidence="2" key="2">
    <citation type="submission" date="2020-11" db="EMBL/GenBank/DDBJ databases">
        <authorList>
            <person name="McCartney M.A."/>
            <person name="Auch B."/>
            <person name="Kono T."/>
            <person name="Mallez S."/>
            <person name="Becker A."/>
            <person name="Gohl D.M."/>
            <person name="Silverstein K.A.T."/>
            <person name="Koren S."/>
            <person name="Bechman K.B."/>
            <person name="Herman A."/>
            <person name="Abrahante J.E."/>
            <person name="Garbe J."/>
        </authorList>
    </citation>
    <scope>NUCLEOTIDE SEQUENCE</scope>
    <source>
        <strain evidence="2">Duluth1</strain>
        <tissue evidence="2">Whole animal</tissue>
    </source>
</reference>